<evidence type="ECO:0000313" key="4">
    <source>
        <dbReference type="EMBL" id="RUO50095.1"/>
    </source>
</evidence>
<gene>
    <name evidence="4" type="ORF">CWE25_12815</name>
</gene>
<dbReference type="AlphaFoldDB" id="A0A432XN07"/>
<dbReference type="Pfam" id="PF06251">
    <property type="entry name" value="Caps_syn_GfcC_C"/>
    <property type="match status" value="1"/>
</dbReference>
<comment type="caution">
    <text evidence="4">The sequence shown here is derived from an EMBL/GenBank/DDBJ whole genome shotgun (WGS) entry which is preliminary data.</text>
</comment>
<proteinExistence type="predicted"/>
<dbReference type="InterPro" id="IPR046459">
    <property type="entry name" value="Caps_syn_GfcC_N"/>
</dbReference>
<evidence type="ECO:0000259" key="3">
    <source>
        <dbReference type="Pfam" id="PF20616"/>
    </source>
</evidence>
<sequence>MSSRVQWVIVVLALSSLLQIKHAVAEQKTPLSAAIVITGDNATLQALQFYGEPRLHDLITRVPNAHQMYWRSARLCTPELQNKLELKRKALIVQLNLLAGIYQRNDKPALSQQAQLLKQQIQQWPLLATIQHGIEPDNLLGTPRDNWRLNPRYSHYSLVISDAPEGTHDVGLSHEMSEGERFEVDQSGKVTPITSENAWQLMLQPGSHVFTGFARSQLPAGFSDINHRAVELLRYWQPGKALKQPSSPCQA</sequence>
<protein>
    <submittedName>
        <fullName evidence="4">Uncharacterized protein</fullName>
    </submittedName>
</protein>
<evidence type="ECO:0000313" key="5">
    <source>
        <dbReference type="Proteomes" id="UP000287330"/>
    </source>
</evidence>
<name>A0A432XN07_9GAMM</name>
<feature type="chain" id="PRO_5019338127" evidence="1">
    <location>
        <begin position="26"/>
        <end position="251"/>
    </location>
</feature>
<dbReference type="OrthoDB" id="6240989at2"/>
<dbReference type="Pfam" id="PF20616">
    <property type="entry name" value="Caps_syn_GfcC_N"/>
    <property type="match status" value="1"/>
</dbReference>
<dbReference type="Proteomes" id="UP000287330">
    <property type="component" value="Unassembled WGS sequence"/>
</dbReference>
<organism evidence="4 5">
    <name type="scientific">Idiomarina fontislapidosi</name>
    <dbReference type="NCBI Taxonomy" id="263723"/>
    <lineage>
        <taxon>Bacteria</taxon>
        <taxon>Pseudomonadati</taxon>
        <taxon>Pseudomonadota</taxon>
        <taxon>Gammaproteobacteria</taxon>
        <taxon>Alteromonadales</taxon>
        <taxon>Idiomarinaceae</taxon>
        <taxon>Idiomarina</taxon>
    </lineage>
</organism>
<keyword evidence="5" id="KW-1185">Reference proteome</keyword>
<reference evidence="5" key="1">
    <citation type="journal article" date="2018" name="Front. Microbiol.">
        <title>Genome-Based Analysis Reveals the Taxonomy and Diversity of the Family Idiomarinaceae.</title>
        <authorList>
            <person name="Liu Y."/>
            <person name="Lai Q."/>
            <person name="Shao Z."/>
        </authorList>
    </citation>
    <scope>NUCLEOTIDE SEQUENCE [LARGE SCALE GENOMIC DNA]</scope>
    <source>
        <strain evidence="5">F23</strain>
    </source>
</reference>
<evidence type="ECO:0000256" key="1">
    <source>
        <dbReference type="SAM" id="SignalP"/>
    </source>
</evidence>
<feature type="signal peptide" evidence="1">
    <location>
        <begin position="1"/>
        <end position="25"/>
    </location>
</feature>
<feature type="domain" description="Capsule biosynthesis GfcC-like N-terminal" evidence="3">
    <location>
        <begin position="35"/>
        <end position="154"/>
    </location>
</feature>
<dbReference type="RefSeq" id="WP_110576354.1">
    <property type="nucleotide sequence ID" value="NZ_PIPV01000016.1"/>
</dbReference>
<dbReference type="InterPro" id="IPR010425">
    <property type="entry name" value="Caps_synth_GfcC-like_C"/>
</dbReference>
<keyword evidence="1" id="KW-0732">Signal</keyword>
<dbReference type="EMBL" id="PIPV01000016">
    <property type="protein sequence ID" value="RUO50095.1"/>
    <property type="molecule type" value="Genomic_DNA"/>
</dbReference>
<accession>A0A432XN07</accession>
<feature type="domain" description="Capsule biosynthesis GfcC-like C-terminal" evidence="2">
    <location>
        <begin position="190"/>
        <end position="234"/>
    </location>
</feature>
<evidence type="ECO:0000259" key="2">
    <source>
        <dbReference type="Pfam" id="PF06251"/>
    </source>
</evidence>